<dbReference type="FunFam" id="3.20.20.70:FF:000018">
    <property type="entry name" value="Probable transaldolase"/>
    <property type="match status" value="1"/>
</dbReference>
<dbReference type="NCBIfam" id="TIGR00875">
    <property type="entry name" value="fsa_talC_mipB"/>
    <property type="match status" value="1"/>
</dbReference>
<dbReference type="Gene3D" id="3.20.20.70">
    <property type="entry name" value="Aldolase class I"/>
    <property type="match status" value="1"/>
</dbReference>
<dbReference type="InterPro" id="IPR004731">
    <property type="entry name" value="Transaldolase_3B/F6P_aldolase"/>
</dbReference>
<dbReference type="GO" id="GO:0006098">
    <property type="term" value="P:pentose-phosphate shunt"/>
    <property type="evidence" value="ECO:0007669"/>
    <property type="project" value="UniProtKB-UniRule"/>
</dbReference>
<evidence type="ECO:0000256" key="2">
    <source>
        <dbReference type="ARBA" id="ARBA00004857"/>
    </source>
</evidence>
<dbReference type="GO" id="GO:0016832">
    <property type="term" value="F:aldehyde-lyase activity"/>
    <property type="evidence" value="ECO:0007669"/>
    <property type="project" value="InterPro"/>
</dbReference>
<dbReference type="InterPro" id="IPR018225">
    <property type="entry name" value="Transaldolase_AS"/>
</dbReference>
<dbReference type="eggNOG" id="COG0176">
    <property type="taxonomic scope" value="Bacteria"/>
</dbReference>
<keyword evidence="6 9" id="KW-0570">Pentose shunt</keyword>
<dbReference type="EC" id="2.2.1.2" evidence="9"/>
<dbReference type="Pfam" id="PF00923">
    <property type="entry name" value="TAL_FSA"/>
    <property type="match status" value="1"/>
</dbReference>
<sequence length="216" mass="22762">MQFFVDTADLDAIAELNALGLVDGVTTNPSLIKKSGRDFKETIAEICGIVSGPVSAEVIAVDAEGMLQQGRKLAAIAHNVVVKLPLTLAGLQVCKTLSDEGTQTNVTLCFSANQALLAAKAGATYISPFIGRLDDIHVDGLDLIREIRTIYDNYMFDTQILAASIRGPLHVKECALIGADVMTAPPNVISALADHVLTAKGLETFLADAKTAGITI</sequence>
<evidence type="ECO:0000313" key="11">
    <source>
        <dbReference type="Proteomes" id="UP000024942"/>
    </source>
</evidence>
<evidence type="ECO:0000256" key="7">
    <source>
        <dbReference type="ARBA" id="ARBA00023270"/>
    </source>
</evidence>
<dbReference type="InterPro" id="IPR033919">
    <property type="entry name" value="TSA/FSA_arc/bac"/>
</dbReference>
<feature type="active site" description="Schiff-base intermediate with substrate" evidence="9">
    <location>
        <position position="83"/>
    </location>
</feature>
<organism evidence="10 11">
    <name type="scientific">Hyphomonas oceanitis SCH89</name>
    <dbReference type="NCBI Taxonomy" id="1280953"/>
    <lineage>
        <taxon>Bacteria</taxon>
        <taxon>Pseudomonadati</taxon>
        <taxon>Pseudomonadota</taxon>
        <taxon>Alphaproteobacteria</taxon>
        <taxon>Hyphomonadales</taxon>
        <taxon>Hyphomonadaceae</taxon>
        <taxon>Hyphomonas</taxon>
    </lineage>
</organism>
<dbReference type="RefSeq" id="WP_035541033.1">
    <property type="nucleotide sequence ID" value="NZ_ARYL01000039.1"/>
</dbReference>
<name>A0A059G2Q7_9PROT</name>
<evidence type="ECO:0000256" key="6">
    <source>
        <dbReference type="ARBA" id="ARBA00023126"/>
    </source>
</evidence>
<dbReference type="UniPathway" id="UPA00115">
    <property type="reaction ID" value="UER00414"/>
</dbReference>
<keyword evidence="7 9" id="KW-0704">Schiff base</keyword>
<comment type="similarity">
    <text evidence="3 9">Belongs to the transaldolase family. Type 3B subfamily.</text>
</comment>
<comment type="pathway">
    <text evidence="2 9">Carbohydrate degradation; pentose phosphate pathway; D-glyceraldehyde 3-phosphate and beta-D-fructose 6-phosphate from D-ribose 5-phosphate and D-xylulose 5-phosphate (non-oxidative stage): step 2/3.</text>
</comment>
<dbReference type="GO" id="GO:0005975">
    <property type="term" value="P:carbohydrate metabolic process"/>
    <property type="evidence" value="ECO:0007669"/>
    <property type="project" value="InterPro"/>
</dbReference>
<comment type="caution">
    <text evidence="10">The sequence shown here is derived from an EMBL/GenBank/DDBJ whole genome shotgun (WGS) entry which is preliminary data.</text>
</comment>
<comment type="catalytic activity">
    <reaction evidence="8 9">
        <text>D-sedoheptulose 7-phosphate + D-glyceraldehyde 3-phosphate = D-erythrose 4-phosphate + beta-D-fructose 6-phosphate</text>
        <dbReference type="Rhea" id="RHEA:17053"/>
        <dbReference type="ChEBI" id="CHEBI:16897"/>
        <dbReference type="ChEBI" id="CHEBI:57483"/>
        <dbReference type="ChEBI" id="CHEBI:57634"/>
        <dbReference type="ChEBI" id="CHEBI:59776"/>
        <dbReference type="EC" id="2.2.1.2"/>
    </reaction>
</comment>
<evidence type="ECO:0000256" key="9">
    <source>
        <dbReference type="HAMAP-Rule" id="MF_00494"/>
    </source>
</evidence>
<dbReference type="InterPro" id="IPR013785">
    <property type="entry name" value="Aldolase_TIM"/>
</dbReference>
<dbReference type="Proteomes" id="UP000024942">
    <property type="component" value="Unassembled WGS sequence"/>
</dbReference>
<dbReference type="PANTHER" id="PTHR10683">
    <property type="entry name" value="TRANSALDOLASE"/>
    <property type="match status" value="1"/>
</dbReference>
<dbReference type="GO" id="GO:0042182">
    <property type="term" value="P:ketone catabolic process"/>
    <property type="evidence" value="ECO:0007669"/>
    <property type="project" value="UniProtKB-ARBA"/>
</dbReference>
<proteinExistence type="inferred from homology"/>
<dbReference type="SUPFAM" id="SSF51569">
    <property type="entry name" value="Aldolase"/>
    <property type="match status" value="1"/>
</dbReference>
<keyword evidence="4 9" id="KW-0963">Cytoplasm</keyword>
<gene>
    <name evidence="9" type="primary">tal</name>
    <name evidence="10" type="ORF">HOC_17646</name>
</gene>
<evidence type="ECO:0000256" key="1">
    <source>
        <dbReference type="ARBA" id="ARBA00004496"/>
    </source>
</evidence>
<dbReference type="PROSITE" id="PS00958">
    <property type="entry name" value="TRANSALDOLASE_2"/>
    <property type="match status" value="1"/>
</dbReference>
<evidence type="ECO:0000313" key="10">
    <source>
        <dbReference type="EMBL" id="KDA00999.1"/>
    </source>
</evidence>
<dbReference type="HAMAP" id="MF_00494">
    <property type="entry name" value="Transaldolase_3b"/>
    <property type="match status" value="1"/>
</dbReference>
<dbReference type="OrthoDB" id="9807051at2"/>
<evidence type="ECO:0000256" key="8">
    <source>
        <dbReference type="ARBA" id="ARBA00048810"/>
    </source>
</evidence>
<evidence type="ECO:0000256" key="3">
    <source>
        <dbReference type="ARBA" id="ARBA00005740"/>
    </source>
</evidence>
<dbReference type="InterPro" id="IPR022999">
    <property type="entry name" value="Transaldolase_3B"/>
</dbReference>
<dbReference type="PANTHER" id="PTHR10683:SF40">
    <property type="entry name" value="FRUCTOSE-6-PHOSPHATE ALDOLASE 1-RELATED"/>
    <property type="match status" value="1"/>
</dbReference>
<protein>
    <recommendedName>
        <fullName evidence="9">Probable transaldolase</fullName>
        <ecNumber evidence="9">2.2.1.2</ecNumber>
    </recommendedName>
</protein>
<comment type="function">
    <text evidence="9">Transaldolase is important for the balance of metabolites in the pentose-phosphate pathway.</text>
</comment>
<keyword evidence="5 9" id="KW-0808">Transferase</keyword>
<dbReference type="PROSITE" id="PS01054">
    <property type="entry name" value="TRANSALDOLASE_1"/>
    <property type="match status" value="1"/>
</dbReference>
<dbReference type="PATRIC" id="fig|1280953.3.peg.3532"/>
<dbReference type="CDD" id="cd00956">
    <property type="entry name" value="Transaldolase_FSA"/>
    <property type="match status" value="1"/>
</dbReference>
<dbReference type="GO" id="GO:0004801">
    <property type="term" value="F:transaldolase activity"/>
    <property type="evidence" value="ECO:0007669"/>
    <property type="project" value="UniProtKB-UniRule"/>
</dbReference>
<evidence type="ECO:0000256" key="4">
    <source>
        <dbReference type="ARBA" id="ARBA00022490"/>
    </source>
</evidence>
<accession>A0A059G2Q7</accession>
<comment type="subcellular location">
    <subcellularLocation>
        <location evidence="1 9">Cytoplasm</location>
    </subcellularLocation>
</comment>
<dbReference type="GO" id="GO:0005737">
    <property type="term" value="C:cytoplasm"/>
    <property type="evidence" value="ECO:0007669"/>
    <property type="project" value="UniProtKB-SubCell"/>
</dbReference>
<dbReference type="EMBL" id="ARYL01000039">
    <property type="protein sequence ID" value="KDA00999.1"/>
    <property type="molecule type" value="Genomic_DNA"/>
</dbReference>
<evidence type="ECO:0000256" key="5">
    <source>
        <dbReference type="ARBA" id="ARBA00022679"/>
    </source>
</evidence>
<dbReference type="STRING" id="1280953.HOC_17646"/>
<dbReference type="InterPro" id="IPR001585">
    <property type="entry name" value="TAL/FSA"/>
</dbReference>
<reference evidence="10 11" key="1">
    <citation type="journal article" date="2014" name="Antonie Van Leeuwenhoek">
        <title>Hyphomonas beringensis sp. nov. and Hyphomonas chukchiensis sp. nov., isolated from surface seawater of the Bering Sea and Chukchi Sea.</title>
        <authorList>
            <person name="Li C."/>
            <person name="Lai Q."/>
            <person name="Li G."/>
            <person name="Dong C."/>
            <person name="Wang J."/>
            <person name="Liao Y."/>
            <person name="Shao Z."/>
        </authorList>
    </citation>
    <scope>NUCLEOTIDE SEQUENCE [LARGE SCALE GENOMIC DNA]</scope>
    <source>
        <strain evidence="10 11">SCH89</strain>
    </source>
</reference>
<keyword evidence="11" id="KW-1185">Reference proteome</keyword>
<dbReference type="AlphaFoldDB" id="A0A059G2Q7"/>